<sequence>MSGIYDVIIIGAGPAGIFTALELAKSNFSVLIVEKGHDIRKRVKINKDRNAPPSEKRKNIVCGWGGAGAFSDGKLTLTTEYGGNLDDYMNKGELSKLISYVDSVYCKFGGANRKVYGDEFQDDLHELKRKAASADLALIPARIRHLGTDVNADILANMRDALPSNVEVLCDTEVEDVLHPKEDGTLGIIAGGKTYLSKYLVAAPGREGAEWFNNSVHKMGIHTRANAVDIGVRVEMPAETFEPITKICYESKLVYFSKSFDDRVRTFCMNPYGFVVTENNGGLQTVNGHSFAYKKSQNTNFAILVSKKFTKPFNEPIAYGKYIATLANMLGGGPIVQRLGDLRDGRRSTEERIKRGLVNPTMPSATPGDLSLVLPYRFLKDIEEMFEALDVVAPGANSRHTLLYGVEVKFYSSRPELSDKLETAIPNFFAIGDGAGITRGLVQASAAGVVVAKEILKREGVDSIND</sequence>
<dbReference type="PANTHER" id="PTHR43106:SF1">
    <property type="entry name" value="DEHYDROGENASE-RELATED"/>
    <property type="match status" value="1"/>
</dbReference>
<dbReference type="SUPFAM" id="SSF51905">
    <property type="entry name" value="FAD/NAD(P)-binding domain"/>
    <property type="match status" value="1"/>
</dbReference>
<proteinExistence type="predicted"/>
<dbReference type="Proteomes" id="UP000004594">
    <property type="component" value="Unassembled WGS sequence"/>
</dbReference>
<dbReference type="Pfam" id="PF21688">
    <property type="entry name" value="FAD-depend_C"/>
    <property type="match status" value="1"/>
</dbReference>
<gene>
    <name evidence="3" type="ORF">HMPREF9220_1372</name>
</gene>
<evidence type="ECO:0000259" key="1">
    <source>
        <dbReference type="Pfam" id="PF01266"/>
    </source>
</evidence>
<dbReference type="eggNOG" id="COG2509">
    <property type="taxonomic scope" value="Bacteria"/>
</dbReference>
<dbReference type="Gene3D" id="3.50.50.60">
    <property type="entry name" value="FAD/NAD(P)-binding domain"/>
    <property type="match status" value="2"/>
</dbReference>
<dbReference type="AlphaFoldDB" id="E4L779"/>
<evidence type="ECO:0000313" key="3">
    <source>
        <dbReference type="EMBL" id="EFR43302.1"/>
    </source>
</evidence>
<dbReference type="InterPro" id="IPR049516">
    <property type="entry name" value="FAD-depend_C"/>
</dbReference>
<feature type="domain" description="FAD dependent oxidoreductase" evidence="1">
    <location>
        <begin position="6"/>
        <end position="39"/>
    </location>
</feature>
<evidence type="ECO:0000313" key="4">
    <source>
        <dbReference type="Proteomes" id="UP000004594"/>
    </source>
</evidence>
<feature type="domain" description="FAD-dependent protein C-terminal" evidence="2">
    <location>
        <begin position="253"/>
        <end position="408"/>
    </location>
</feature>
<name>E4L779_9FIRM</name>
<dbReference type="PRINTS" id="PR00368">
    <property type="entry name" value="FADPNR"/>
</dbReference>
<dbReference type="RefSeq" id="WP_007553600.1">
    <property type="nucleotide sequence ID" value="NZ_AENT01000001.1"/>
</dbReference>
<comment type="caution">
    <text evidence="3">The sequence shown here is derived from an EMBL/GenBank/DDBJ whole genome shotgun (WGS) entry which is preliminary data.</text>
</comment>
<dbReference type="PANTHER" id="PTHR43106">
    <property type="entry name" value="DEHYDROGENASE-RELATED"/>
    <property type="match status" value="1"/>
</dbReference>
<dbReference type="PIRSF" id="PIRSF038984">
    <property type="entry name" value="FAD_binding_protein"/>
    <property type="match status" value="1"/>
</dbReference>
<dbReference type="Pfam" id="PF01266">
    <property type="entry name" value="DAO"/>
    <property type="match status" value="1"/>
</dbReference>
<dbReference type="InterPro" id="IPR006076">
    <property type="entry name" value="FAD-dep_OxRdtase"/>
</dbReference>
<dbReference type="InterPro" id="IPR028348">
    <property type="entry name" value="FAD-binding_protein"/>
</dbReference>
<dbReference type="EMBL" id="AENT01000001">
    <property type="protein sequence ID" value="EFR43302.1"/>
    <property type="molecule type" value="Genomic_DNA"/>
</dbReference>
<dbReference type="InterPro" id="IPR036188">
    <property type="entry name" value="FAD/NAD-bd_sf"/>
</dbReference>
<organism evidence="3 4">
    <name type="scientific">Dialister micraerophilus UPII 345-E</name>
    <dbReference type="NCBI Taxonomy" id="910314"/>
    <lineage>
        <taxon>Bacteria</taxon>
        <taxon>Bacillati</taxon>
        <taxon>Bacillota</taxon>
        <taxon>Negativicutes</taxon>
        <taxon>Veillonellales</taxon>
        <taxon>Veillonellaceae</taxon>
        <taxon>Dialister</taxon>
    </lineage>
</organism>
<protein>
    <submittedName>
        <fullName evidence="3">Pyridine nucleotide-disulfide oxidoreductase</fullName>
    </submittedName>
</protein>
<reference evidence="3 4" key="1">
    <citation type="submission" date="2010-11" db="EMBL/GenBank/DDBJ databases">
        <authorList>
            <person name="Durkin A.S."/>
            <person name="Madupu R."/>
            <person name="Torralba M."/>
            <person name="Gillis M."/>
            <person name="Methe B."/>
            <person name="Sutton G."/>
            <person name="Nelson K.E."/>
        </authorList>
    </citation>
    <scope>NUCLEOTIDE SEQUENCE [LARGE SCALE GENOMIC DNA]</scope>
    <source>
        <strain evidence="3 4">UPII 345-E</strain>
    </source>
</reference>
<dbReference type="OrthoDB" id="9762921at2"/>
<accession>E4L779</accession>
<evidence type="ECO:0000259" key="2">
    <source>
        <dbReference type="Pfam" id="PF21688"/>
    </source>
</evidence>